<feature type="domain" description="RPAP1/MINIYO-like TPR repeats" evidence="3">
    <location>
        <begin position="713"/>
        <end position="938"/>
    </location>
</feature>
<dbReference type="EMBL" id="WKFB01000479">
    <property type="protein sequence ID" value="KAF6721790.1"/>
    <property type="molecule type" value="Genomic_DNA"/>
</dbReference>
<feature type="compositionally biased region" description="Acidic residues" evidence="1">
    <location>
        <begin position="171"/>
        <end position="181"/>
    </location>
</feature>
<dbReference type="PANTHER" id="PTHR21483:SF18">
    <property type="entry name" value="RNA POLYMERASE II-ASSOCIATED PROTEIN 1"/>
    <property type="match status" value="1"/>
</dbReference>
<name>A0A834F1P1_ORYME</name>
<proteinExistence type="predicted"/>
<organism evidence="4 5">
    <name type="scientific">Oryzias melastigma</name>
    <name type="common">Marine medaka</name>
    <dbReference type="NCBI Taxonomy" id="30732"/>
    <lineage>
        <taxon>Eukaryota</taxon>
        <taxon>Metazoa</taxon>
        <taxon>Chordata</taxon>
        <taxon>Craniata</taxon>
        <taxon>Vertebrata</taxon>
        <taxon>Euteleostomi</taxon>
        <taxon>Actinopterygii</taxon>
        <taxon>Neopterygii</taxon>
        <taxon>Teleostei</taxon>
        <taxon>Neoteleostei</taxon>
        <taxon>Acanthomorphata</taxon>
        <taxon>Ovalentaria</taxon>
        <taxon>Atherinomorphae</taxon>
        <taxon>Beloniformes</taxon>
        <taxon>Adrianichthyidae</taxon>
        <taxon>Oryziinae</taxon>
        <taxon>Oryzias</taxon>
    </lineage>
</organism>
<evidence type="ECO:0000256" key="1">
    <source>
        <dbReference type="SAM" id="MobiDB-lite"/>
    </source>
</evidence>
<dbReference type="Pfam" id="PF25766">
    <property type="entry name" value="TPR_RPAP1"/>
    <property type="match status" value="1"/>
</dbReference>
<dbReference type="AlphaFoldDB" id="A0A834F1P1"/>
<gene>
    <name evidence="4" type="ORF">FQA47_016289</name>
</gene>
<dbReference type="Pfam" id="PF08620">
    <property type="entry name" value="RPAP1_C"/>
    <property type="match status" value="1"/>
</dbReference>
<dbReference type="InterPro" id="IPR057989">
    <property type="entry name" value="TPR_RPAP1/MINIYO-like"/>
</dbReference>
<comment type="caution">
    <text evidence="4">The sequence shown here is derived from an EMBL/GenBank/DDBJ whole genome shotgun (WGS) entry which is preliminary data.</text>
</comment>
<sequence length="1003" mass="110688">MDKLEPEKLEWMKDLPPPRKKGTEKAMQARFDFAGTLIPPTEDLPTHLGLHHHGEEPERAGYSLQELFLLSRSQLIQQRSLALGTVANILSKARAGEFASALKGAVTSTLLDAGLLFLLRFALDDGVEAVMSSAVHALRALLVCSEDEECMDSTFSWYQGLASFPLLPSSQEDEEEDDEGVDGSMKETAKEKEENKSDFDVTQQDVVKGLLKMKLLPRLRYILEVMRPSPRVVQDVLQILTRVARHSLSSATQVLNCPRLMETVMSEFLPTSWSASSSPNPQSIYGVPVASAMKLLRVLATSGRHICARLLNSLGVKERLSRLLSAEPAELLLEPSEAVRITTEAYRFWTVAAGYGQACQLYIDLYPALLKSLQSGHRLAPPSDALRPLQLQRTLGFALSAHTGHTHGRVPPGAAGWSPQNFFKPVETLQELELLTSDVLLPLMCHSVVQGLMNNLRSCSLVCNVKSTHPGPETTPNLPGLACAGWKERSGLVVSSSPFALLIGLGTLLETITGIHKGLSSKFSGFLLSEPVIGYLHACSKATPTLSVSRAWLLRHEHLLLYLLLRLAHRLVAVDVEVAKQASLYHQVALVLLPWLLPGSEYLAHELLSDVIFNKDFISEGHSGGPEAVELGELKLHDDVGLHPSPSLQTVGALLREACVQLPSIRGCFLTHLAYLEPSVFASRKALLGHNPWISSHLLPELTGPTLPSDWSFLPLIKLYERTGVSGGGGLAVEELPAGALQAAVHCLQWLLLLEVWREESLKVVLPVAKLARLSCVFLCSSDLFLERPVQKLTWALFRLLTRASRLDSLDLNVPPPGLASFQDLFRALLAQYEAVSFGDQLFGCWVLLPLQRRYSASMRLAVFGEHVGMLRSLGVTLEQLSIPMERFTSPPEDSLPLLRLYFRSLVTGSLKLSWCPVLYVVALSHVNSFIFSQDAAAQEVEAARHSMLRKIYYLTDEVLRNHLLLFRQPQPHTQLGFDTYAELPPIRAKRLESVCQAGKETE</sequence>
<dbReference type="InterPro" id="IPR013929">
    <property type="entry name" value="RPAP1_C"/>
</dbReference>
<protein>
    <submittedName>
        <fullName evidence="4">RNA polymerase II-associated protein 1</fullName>
    </submittedName>
</protein>
<reference evidence="4" key="1">
    <citation type="journal article" name="BMC Genomics">
        <title>Long-read sequencing and de novo genome assembly of marine medaka (Oryzias melastigma).</title>
        <authorList>
            <person name="Liang P."/>
            <person name="Saqib H.S.A."/>
            <person name="Ni X."/>
            <person name="Shen Y."/>
        </authorList>
    </citation>
    <scope>NUCLEOTIDE SEQUENCE</scope>
    <source>
        <strain evidence="4">Bigg-433</strain>
    </source>
</reference>
<evidence type="ECO:0000259" key="2">
    <source>
        <dbReference type="Pfam" id="PF08620"/>
    </source>
</evidence>
<feature type="region of interest" description="Disordered" evidence="1">
    <location>
        <begin position="1"/>
        <end position="22"/>
    </location>
</feature>
<dbReference type="InterPro" id="IPR016024">
    <property type="entry name" value="ARM-type_fold"/>
</dbReference>
<evidence type="ECO:0000313" key="5">
    <source>
        <dbReference type="Proteomes" id="UP000646548"/>
    </source>
</evidence>
<feature type="domain" description="RPAP1 C-terminal" evidence="2">
    <location>
        <begin position="28"/>
        <end position="93"/>
    </location>
</feature>
<dbReference type="SUPFAM" id="SSF48371">
    <property type="entry name" value="ARM repeat"/>
    <property type="match status" value="1"/>
</dbReference>
<dbReference type="Proteomes" id="UP000646548">
    <property type="component" value="Unassembled WGS sequence"/>
</dbReference>
<accession>A0A834F1P1</accession>
<feature type="compositionally biased region" description="Basic and acidic residues" evidence="1">
    <location>
        <begin position="184"/>
        <end position="197"/>
    </location>
</feature>
<evidence type="ECO:0000259" key="3">
    <source>
        <dbReference type="Pfam" id="PF25766"/>
    </source>
</evidence>
<dbReference type="PANTHER" id="PTHR21483">
    <property type="entry name" value="RNA POLYMERASE II-ASSOCIATED PROTEIN 1"/>
    <property type="match status" value="1"/>
</dbReference>
<dbReference type="GO" id="GO:0006366">
    <property type="term" value="P:transcription by RNA polymerase II"/>
    <property type="evidence" value="ECO:0007669"/>
    <property type="project" value="InterPro"/>
</dbReference>
<dbReference type="InterPro" id="IPR039913">
    <property type="entry name" value="RPAP1/Rba50"/>
</dbReference>
<feature type="region of interest" description="Disordered" evidence="1">
    <location>
        <begin position="168"/>
        <end position="197"/>
    </location>
</feature>
<evidence type="ECO:0000313" key="4">
    <source>
        <dbReference type="EMBL" id="KAF6721790.1"/>
    </source>
</evidence>